<dbReference type="EMBL" id="JBBPBM010000009">
    <property type="protein sequence ID" value="KAK8567247.1"/>
    <property type="molecule type" value="Genomic_DNA"/>
</dbReference>
<feature type="region of interest" description="Disordered" evidence="1">
    <location>
        <begin position="1"/>
        <end position="23"/>
    </location>
</feature>
<name>A0ABR2EW90_9ROSI</name>
<organism evidence="2 3">
    <name type="scientific">Hibiscus sabdariffa</name>
    <name type="common">roselle</name>
    <dbReference type="NCBI Taxonomy" id="183260"/>
    <lineage>
        <taxon>Eukaryota</taxon>
        <taxon>Viridiplantae</taxon>
        <taxon>Streptophyta</taxon>
        <taxon>Embryophyta</taxon>
        <taxon>Tracheophyta</taxon>
        <taxon>Spermatophyta</taxon>
        <taxon>Magnoliopsida</taxon>
        <taxon>eudicotyledons</taxon>
        <taxon>Gunneridae</taxon>
        <taxon>Pentapetalae</taxon>
        <taxon>rosids</taxon>
        <taxon>malvids</taxon>
        <taxon>Malvales</taxon>
        <taxon>Malvaceae</taxon>
        <taxon>Malvoideae</taxon>
        <taxon>Hibiscus</taxon>
    </lineage>
</organism>
<protein>
    <submittedName>
        <fullName evidence="2">Uncharacterized protein</fullName>
    </submittedName>
</protein>
<accession>A0ABR2EW90</accession>
<evidence type="ECO:0000313" key="3">
    <source>
        <dbReference type="Proteomes" id="UP001472677"/>
    </source>
</evidence>
<comment type="caution">
    <text evidence="2">The sequence shown here is derived from an EMBL/GenBank/DDBJ whole genome shotgun (WGS) entry which is preliminary data.</text>
</comment>
<reference evidence="2 3" key="1">
    <citation type="journal article" date="2024" name="G3 (Bethesda)">
        <title>Genome assembly of Hibiscus sabdariffa L. provides insights into metabolisms of medicinal natural products.</title>
        <authorList>
            <person name="Kim T."/>
        </authorList>
    </citation>
    <scope>NUCLEOTIDE SEQUENCE [LARGE SCALE GENOMIC DNA]</scope>
    <source>
        <strain evidence="2">TK-2024</strain>
        <tissue evidence="2">Old leaves</tissue>
    </source>
</reference>
<evidence type="ECO:0000313" key="2">
    <source>
        <dbReference type="EMBL" id="KAK8567247.1"/>
    </source>
</evidence>
<sequence length="354" mass="39767">MTFVHEDERVSAEDRRNRSELHRATTEDRRNRFELHLDGDERVTLFVENIPRRMQWRACGESHNMTLDAEKTSVLITTNYSGRINEIIQVEVGKDSFEVGVWELGFKDDAVDPLYQAEKKKMPVRSQLEDSSDSSSTSERVLSSGEKDNNSDRVCLLERAADLEKEVNLDGADRQLEENESCKGAGKGIAKKTWAEVLVDHRPTQSLSQTDSIPDLGPLSINMFSKTNAELEVWGGDLEPGLVGQHANKEIIQFEVVQSPKSIEVTGRVAELSSLDNFGELETIPSKIRSKNKVEDIQDSILSGGSLSDSDIRLKWEWARKDARSTLAFGKRIGLSIHGNEEEVVNELTLLEVQ</sequence>
<feature type="region of interest" description="Disordered" evidence="1">
    <location>
        <begin position="118"/>
        <end position="149"/>
    </location>
</feature>
<proteinExistence type="predicted"/>
<keyword evidence="3" id="KW-1185">Reference proteome</keyword>
<feature type="compositionally biased region" description="Low complexity" evidence="1">
    <location>
        <begin position="133"/>
        <end position="144"/>
    </location>
</feature>
<evidence type="ECO:0000256" key="1">
    <source>
        <dbReference type="SAM" id="MobiDB-lite"/>
    </source>
</evidence>
<gene>
    <name evidence="2" type="ORF">V6N12_005843</name>
</gene>
<dbReference type="Proteomes" id="UP001472677">
    <property type="component" value="Unassembled WGS sequence"/>
</dbReference>